<evidence type="ECO:0000313" key="2">
    <source>
        <dbReference type="Proteomes" id="UP000008178"/>
    </source>
</evidence>
<reference evidence="1 2" key="1">
    <citation type="journal article" date="2015" name="Genome Announc.">
        <title>Complete genome sequence of the human gut symbiont Roseburia hominis.</title>
        <authorList>
            <person name="Travis A.J."/>
            <person name="Kelly D."/>
            <person name="Flint H.J."/>
            <person name="Aminov R.I."/>
        </authorList>
    </citation>
    <scope>NUCLEOTIDE SEQUENCE [LARGE SCALE GENOMIC DNA]</scope>
    <source>
        <strain evidence="2">DSM 16839 / JCM 17582 / NCIMB 14029 / A2-183</strain>
    </source>
</reference>
<gene>
    <name evidence="1" type="ordered locus">RHOM_14960</name>
</gene>
<protein>
    <submittedName>
        <fullName evidence="1">Uncharacterized protein</fullName>
    </submittedName>
</protein>
<dbReference type="EMBL" id="CP003040">
    <property type="protein sequence ID" value="AEN98098.1"/>
    <property type="molecule type" value="Genomic_DNA"/>
</dbReference>
<dbReference type="KEGG" id="rho:RHOM_14960"/>
<dbReference type="HOGENOM" id="CLU_3383581_0_0_9"/>
<organism evidence="1 2">
    <name type="scientific">Roseburia hominis (strain DSM 16839 / JCM 17582 / NCIMB 14029 / A2-183)</name>
    <dbReference type="NCBI Taxonomy" id="585394"/>
    <lineage>
        <taxon>Bacteria</taxon>
        <taxon>Bacillati</taxon>
        <taxon>Bacillota</taxon>
        <taxon>Clostridia</taxon>
        <taxon>Lachnospirales</taxon>
        <taxon>Lachnospiraceae</taxon>
        <taxon>Roseburia</taxon>
    </lineage>
</organism>
<keyword evidence="2" id="KW-1185">Reference proteome</keyword>
<evidence type="ECO:0000313" key="1">
    <source>
        <dbReference type="EMBL" id="AEN98098.1"/>
    </source>
</evidence>
<dbReference type="Proteomes" id="UP000008178">
    <property type="component" value="Chromosome"/>
</dbReference>
<dbReference type="AlphaFoldDB" id="G2SYK1"/>
<name>G2SYK1_ROSHA</name>
<proteinExistence type="predicted"/>
<accession>G2SYK1</accession>
<sequence>MFKRGRDTESDANIQLEEMFTFFSNEYSICIST</sequence>